<dbReference type="eggNOG" id="ENOG502T4N4">
    <property type="taxonomic scope" value="Eukaryota"/>
</dbReference>
<dbReference type="AlphaFoldDB" id="S8A6Z5"/>
<evidence type="ECO:0000256" key="2">
    <source>
        <dbReference type="ARBA" id="ARBA00022771"/>
    </source>
</evidence>
<dbReference type="Proteomes" id="UP000015100">
    <property type="component" value="Unassembled WGS sequence"/>
</dbReference>
<accession>S8A6Z5</accession>
<feature type="domain" description="C3H1-type" evidence="6">
    <location>
        <begin position="4"/>
        <end position="31"/>
    </location>
</feature>
<keyword evidence="8" id="KW-1185">Reference proteome</keyword>
<feature type="region of interest" description="Disordered" evidence="5">
    <location>
        <begin position="337"/>
        <end position="356"/>
    </location>
</feature>
<protein>
    <recommendedName>
        <fullName evidence="6">C3H1-type domain-containing protein</fullName>
    </recommendedName>
</protein>
<feature type="zinc finger region" description="C3H1-type" evidence="4">
    <location>
        <begin position="4"/>
        <end position="31"/>
    </location>
</feature>
<evidence type="ECO:0000313" key="7">
    <source>
        <dbReference type="EMBL" id="EPS38629.1"/>
    </source>
</evidence>
<dbReference type="OrthoDB" id="411372at2759"/>
<evidence type="ECO:0000256" key="1">
    <source>
        <dbReference type="ARBA" id="ARBA00022723"/>
    </source>
</evidence>
<dbReference type="SUPFAM" id="SSF52047">
    <property type="entry name" value="RNI-like"/>
    <property type="match status" value="1"/>
</dbReference>
<gene>
    <name evidence="7" type="ORF">H072_7580</name>
</gene>
<sequence length="430" mass="47648">MSHTGEHPLCRHFLKGHCAREKDCRFSHDIRLPENVKVITLDLDEKVKSKKNREKHTGFSSEVNPDALAYQKYQHPPTPPAQILSFKDINSYNKTRLLPGITHIQFGTGFPVTDEHLRDILEAPHILLNLEVLIIKGVDVTLVTAPKRGKRNSKAKAATIPTKTEAQAIEISNEPLVSIISKSPNLKVLHLTGCTNVDDLALKTVLKNCPHIAELKITGLPNQPGSISTASLLYLVNRGEKLAPDLQELNLVNQNLDLRAVTVLSDSRPEMNIIEGLQCELKKRGIGMSLNDMKGTNFHNTGYIVGENGIGFKYKNCYWPEWGGDYTGENSQILRGGEGPPGFWSDSEESGSRTGSIIELGDSDDDAQLGANDSEAQGFVPVSNTHRTDRDREIDEAVEDLLQDLEAFALNEVDPEKLRGVTCFEDLKFQ</sequence>
<dbReference type="GO" id="GO:0008270">
    <property type="term" value="F:zinc ion binding"/>
    <property type="evidence" value="ECO:0007669"/>
    <property type="project" value="UniProtKB-KW"/>
</dbReference>
<evidence type="ECO:0000256" key="5">
    <source>
        <dbReference type="SAM" id="MobiDB-lite"/>
    </source>
</evidence>
<reference evidence="8" key="2">
    <citation type="submission" date="2013-04" db="EMBL/GenBank/DDBJ databases">
        <title>Genomic mechanisms accounting for the adaptation to parasitism in nematode-trapping fungi.</title>
        <authorList>
            <person name="Ahren D.G."/>
        </authorList>
    </citation>
    <scope>NUCLEOTIDE SEQUENCE [LARGE SCALE GENOMIC DNA]</scope>
    <source>
        <strain evidence="8">CBS 200.50</strain>
    </source>
</reference>
<dbReference type="EMBL" id="AQGS01000538">
    <property type="protein sequence ID" value="EPS38629.1"/>
    <property type="molecule type" value="Genomic_DNA"/>
</dbReference>
<keyword evidence="3 4" id="KW-0862">Zinc</keyword>
<evidence type="ECO:0000256" key="4">
    <source>
        <dbReference type="PROSITE-ProRule" id="PRU00723"/>
    </source>
</evidence>
<dbReference type="InterPro" id="IPR036855">
    <property type="entry name" value="Znf_CCCH_sf"/>
</dbReference>
<name>S8A6Z5_DACHA</name>
<dbReference type="PROSITE" id="PS50103">
    <property type="entry name" value="ZF_C3H1"/>
    <property type="match status" value="1"/>
</dbReference>
<dbReference type="Gene3D" id="4.10.1000.10">
    <property type="entry name" value="Zinc finger, CCCH-type"/>
    <property type="match status" value="1"/>
</dbReference>
<evidence type="ECO:0000259" key="6">
    <source>
        <dbReference type="PROSITE" id="PS50103"/>
    </source>
</evidence>
<dbReference type="OMA" id="KYQHPPT"/>
<dbReference type="HOGENOM" id="CLU_626949_0_0_1"/>
<dbReference type="SUPFAM" id="SSF90229">
    <property type="entry name" value="CCCH zinc finger"/>
    <property type="match status" value="1"/>
</dbReference>
<proteinExistence type="predicted"/>
<organism evidence="7 8">
    <name type="scientific">Dactylellina haptotyla (strain CBS 200.50)</name>
    <name type="common">Nematode-trapping fungus</name>
    <name type="synonym">Monacrosporium haptotylum</name>
    <dbReference type="NCBI Taxonomy" id="1284197"/>
    <lineage>
        <taxon>Eukaryota</taxon>
        <taxon>Fungi</taxon>
        <taxon>Dikarya</taxon>
        <taxon>Ascomycota</taxon>
        <taxon>Pezizomycotina</taxon>
        <taxon>Orbiliomycetes</taxon>
        <taxon>Orbiliales</taxon>
        <taxon>Orbiliaceae</taxon>
        <taxon>Dactylellina</taxon>
    </lineage>
</organism>
<keyword evidence="1 4" id="KW-0479">Metal-binding</keyword>
<dbReference type="Pfam" id="PF00642">
    <property type="entry name" value="zf-CCCH"/>
    <property type="match status" value="1"/>
</dbReference>
<dbReference type="Gene3D" id="3.80.10.10">
    <property type="entry name" value="Ribonuclease Inhibitor"/>
    <property type="match status" value="1"/>
</dbReference>
<dbReference type="InterPro" id="IPR032675">
    <property type="entry name" value="LRR_dom_sf"/>
</dbReference>
<reference evidence="7 8" key="1">
    <citation type="journal article" date="2013" name="PLoS Genet.">
        <title>Genomic mechanisms accounting for the adaptation to parasitism in nematode-trapping fungi.</title>
        <authorList>
            <person name="Meerupati T."/>
            <person name="Andersson K.M."/>
            <person name="Friman E."/>
            <person name="Kumar D."/>
            <person name="Tunlid A."/>
            <person name="Ahren D."/>
        </authorList>
    </citation>
    <scope>NUCLEOTIDE SEQUENCE [LARGE SCALE GENOMIC DNA]</scope>
    <source>
        <strain evidence="7 8">CBS 200.50</strain>
    </source>
</reference>
<evidence type="ECO:0000313" key="8">
    <source>
        <dbReference type="Proteomes" id="UP000015100"/>
    </source>
</evidence>
<keyword evidence="2 4" id="KW-0863">Zinc-finger</keyword>
<dbReference type="InterPro" id="IPR000571">
    <property type="entry name" value="Znf_CCCH"/>
</dbReference>
<evidence type="ECO:0000256" key="3">
    <source>
        <dbReference type="ARBA" id="ARBA00022833"/>
    </source>
</evidence>
<comment type="caution">
    <text evidence="7">The sequence shown here is derived from an EMBL/GenBank/DDBJ whole genome shotgun (WGS) entry which is preliminary data.</text>
</comment>
<dbReference type="SMART" id="SM00356">
    <property type="entry name" value="ZnF_C3H1"/>
    <property type="match status" value="1"/>
</dbReference>